<evidence type="ECO:0000256" key="1">
    <source>
        <dbReference type="ARBA" id="ARBA00004442"/>
    </source>
</evidence>
<evidence type="ECO:0000313" key="9">
    <source>
        <dbReference type="EMBL" id="RXK04092.1"/>
    </source>
</evidence>
<comment type="similarity">
    <text evidence="2">Belongs to the outer membrane factor (OMF) (TC 1.B.17) family.</text>
</comment>
<dbReference type="GO" id="GO:0015562">
    <property type="term" value="F:efflux transmembrane transporter activity"/>
    <property type="evidence" value="ECO:0007669"/>
    <property type="project" value="InterPro"/>
</dbReference>
<evidence type="ECO:0000256" key="3">
    <source>
        <dbReference type="ARBA" id="ARBA00022448"/>
    </source>
</evidence>
<keyword evidence="3" id="KW-0813">Transport</keyword>
<keyword evidence="4" id="KW-1134">Transmembrane beta strand</keyword>
<dbReference type="PANTHER" id="PTHR30026">
    <property type="entry name" value="OUTER MEMBRANE PROTEIN TOLC"/>
    <property type="match status" value="1"/>
</dbReference>
<evidence type="ECO:0000256" key="5">
    <source>
        <dbReference type="ARBA" id="ARBA00022692"/>
    </source>
</evidence>
<accession>A0A4Q1ALG5</accession>
<sequence length="383" mass="44701">MNKNLLFITILFSFGSLIQAEELEILSPTQKSIYNTKKKIIEEDKKINEKSWLSNINLNSSIVRDKDEKDTKEFSLSYEQPIFKFGGILNTIDVAKIQEQYDLMDLNITFIEYINTIYTTVVNLKLTDLNIEKQKLSIENKTISLEIIKAEYKAGQTDVTNLNDTIMEKNALEEELAEQLRTKQEYLSTLSQYTKLDYKKIDIPNLKLKELDSYLKDSREIKLAKYNEDISKLNYKIKKSDYLPELSLTSNYGYDFTKSDGENSYNYGVKISIPISFSSINEIEKYQLDYLLSQKQKEQKEIDETVAYNKIIENIRKYNNSTNIASKDIKLYEELLDSVSQEYNAGYKAIEDVEILSNTKKMRELDVEINKLNILTQLIAMYY</sequence>
<dbReference type="GO" id="GO:0015288">
    <property type="term" value="F:porin activity"/>
    <property type="evidence" value="ECO:0007669"/>
    <property type="project" value="TreeGrafter"/>
</dbReference>
<dbReference type="AlphaFoldDB" id="A0A4Q1ALG5"/>
<keyword evidence="7" id="KW-0998">Cell outer membrane</keyword>
<protein>
    <recommendedName>
        <fullName evidence="11">Transporter</fullName>
    </recommendedName>
</protein>
<proteinExistence type="inferred from homology"/>
<dbReference type="GO" id="GO:1990281">
    <property type="term" value="C:efflux pump complex"/>
    <property type="evidence" value="ECO:0007669"/>
    <property type="project" value="TreeGrafter"/>
</dbReference>
<name>A0A4Q1ALG5_9BACT</name>
<dbReference type="Proteomes" id="UP000289758">
    <property type="component" value="Unassembled WGS sequence"/>
</dbReference>
<dbReference type="GO" id="GO:0009279">
    <property type="term" value="C:cell outer membrane"/>
    <property type="evidence" value="ECO:0007669"/>
    <property type="project" value="UniProtKB-SubCell"/>
</dbReference>
<keyword evidence="8" id="KW-0175">Coiled coil</keyword>
<comment type="caution">
    <text evidence="9">The sequence shown here is derived from an EMBL/GenBank/DDBJ whole genome shotgun (WGS) entry which is preliminary data.</text>
</comment>
<dbReference type="PANTHER" id="PTHR30026:SF20">
    <property type="entry name" value="OUTER MEMBRANE PROTEIN TOLC"/>
    <property type="match status" value="1"/>
</dbReference>
<dbReference type="InterPro" id="IPR003423">
    <property type="entry name" value="OMP_efflux"/>
</dbReference>
<comment type="subcellular location">
    <subcellularLocation>
        <location evidence="1">Cell outer membrane</location>
    </subcellularLocation>
</comment>
<evidence type="ECO:0000256" key="6">
    <source>
        <dbReference type="ARBA" id="ARBA00023136"/>
    </source>
</evidence>
<evidence type="ECO:0008006" key="11">
    <source>
        <dbReference type="Google" id="ProtNLM"/>
    </source>
</evidence>
<evidence type="ECO:0000256" key="7">
    <source>
        <dbReference type="ARBA" id="ARBA00023237"/>
    </source>
</evidence>
<evidence type="ECO:0000256" key="8">
    <source>
        <dbReference type="SAM" id="Coils"/>
    </source>
</evidence>
<gene>
    <name evidence="9" type="ORF">CRV07_11740</name>
</gene>
<feature type="coiled-coil region" evidence="8">
    <location>
        <begin position="162"/>
        <end position="189"/>
    </location>
</feature>
<keyword evidence="6" id="KW-0472">Membrane</keyword>
<keyword evidence="10" id="KW-1185">Reference proteome</keyword>
<dbReference type="SUPFAM" id="SSF56954">
    <property type="entry name" value="Outer membrane efflux proteins (OEP)"/>
    <property type="match status" value="1"/>
</dbReference>
<dbReference type="RefSeq" id="WP_129087851.1">
    <property type="nucleotide sequence ID" value="NZ_CP053836.1"/>
</dbReference>
<evidence type="ECO:0000256" key="2">
    <source>
        <dbReference type="ARBA" id="ARBA00007613"/>
    </source>
</evidence>
<reference evidence="9 10" key="1">
    <citation type="submission" date="2017-10" db="EMBL/GenBank/DDBJ databases">
        <title>Genomics of the genus Arcobacter.</title>
        <authorList>
            <person name="Perez-Cataluna A."/>
            <person name="Figueras M.J."/>
        </authorList>
    </citation>
    <scope>NUCLEOTIDE SEQUENCE [LARGE SCALE GENOMIC DNA]</scope>
    <source>
        <strain evidence="9 10">CECT 8441</strain>
    </source>
</reference>
<dbReference type="OrthoDB" id="5343762at2"/>
<dbReference type="Pfam" id="PF02321">
    <property type="entry name" value="OEP"/>
    <property type="match status" value="1"/>
</dbReference>
<evidence type="ECO:0000256" key="4">
    <source>
        <dbReference type="ARBA" id="ARBA00022452"/>
    </source>
</evidence>
<dbReference type="EMBL" id="PDKK01000011">
    <property type="protein sequence ID" value="RXK04092.1"/>
    <property type="molecule type" value="Genomic_DNA"/>
</dbReference>
<dbReference type="InterPro" id="IPR051906">
    <property type="entry name" value="TolC-like"/>
</dbReference>
<evidence type="ECO:0000313" key="10">
    <source>
        <dbReference type="Proteomes" id="UP000289758"/>
    </source>
</evidence>
<keyword evidence="5" id="KW-0812">Transmembrane</keyword>
<organism evidence="9 10">
    <name type="scientific">Halarcobacter ebronensis</name>
    <dbReference type="NCBI Taxonomy" id="1462615"/>
    <lineage>
        <taxon>Bacteria</taxon>
        <taxon>Pseudomonadati</taxon>
        <taxon>Campylobacterota</taxon>
        <taxon>Epsilonproteobacteria</taxon>
        <taxon>Campylobacterales</taxon>
        <taxon>Arcobacteraceae</taxon>
        <taxon>Halarcobacter</taxon>
    </lineage>
</organism>
<dbReference type="Gene3D" id="1.20.1600.10">
    <property type="entry name" value="Outer membrane efflux proteins (OEP)"/>
    <property type="match status" value="1"/>
</dbReference>